<dbReference type="CDD" id="cd18787">
    <property type="entry name" value="SF2_C_DEAD"/>
    <property type="match status" value="1"/>
</dbReference>
<feature type="domain" description="Helicase ATP-binding" evidence="5">
    <location>
        <begin position="123"/>
        <end position="296"/>
    </location>
</feature>
<dbReference type="InterPro" id="IPR014001">
    <property type="entry name" value="Helicase_ATP-bd"/>
</dbReference>
<evidence type="ECO:0000313" key="8">
    <source>
        <dbReference type="Proteomes" id="UP001652700"/>
    </source>
</evidence>
<protein>
    <submittedName>
        <fullName evidence="9">Probable ATP-dependent RNA helicase DDX28</fullName>
    </submittedName>
</protein>
<evidence type="ECO:0000256" key="2">
    <source>
        <dbReference type="ARBA" id="ARBA00022801"/>
    </source>
</evidence>
<gene>
    <name evidence="9" type="primary">LOC114336855</name>
</gene>
<name>A0A6P7GGJ4_DIAVI</name>
<dbReference type="FunCoup" id="A0A6P7GGJ4">
    <property type="interactions" value="1380"/>
</dbReference>
<dbReference type="GO" id="GO:0003676">
    <property type="term" value="F:nucleic acid binding"/>
    <property type="evidence" value="ECO:0007669"/>
    <property type="project" value="InterPro"/>
</dbReference>
<dbReference type="KEGG" id="dvv:114336855"/>
<evidence type="ECO:0000256" key="3">
    <source>
        <dbReference type="ARBA" id="ARBA00022806"/>
    </source>
</evidence>
<dbReference type="GO" id="GO:0005524">
    <property type="term" value="F:ATP binding"/>
    <property type="evidence" value="ECO:0007669"/>
    <property type="project" value="UniProtKB-KW"/>
</dbReference>
<evidence type="ECO:0000313" key="7">
    <source>
        <dbReference type="EnsemblMetazoa" id="XP_028143045.1"/>
    </source>
</evidence>
<accession>A0A6P7GGJ4</accession>
<dbReference type="SMART" id="SM00487">
    <property type="entry name" value="DEXDc"/>
    <property type="match status" value="1"/>
</dbReference>
<evidence type="ECO:0000259" key="5">
    <source>
        <dbReference type="PROSITE" id="PS51192"/>
    </source>
</evidence>
<keyword evidence="2" id="KW-0378">Hydrolase</keyword>
<dbReference type="EnsemblMetazoa" id="XM_028287244.2">
    <property type="protein sequence ID" value="XP_028143045.1"/>
    <property type="gene ID" value="LOC114336855"/>
</dbReference>
<dbReference type="PANTHER" id="PTHR47960">
    <property type="entry name" value="DEAD-BOX ATP-DEPENDENT RNA HELICASE 50"/>
    <property type="match status" value="1"/>
</dbReference>
<organism evidence="9">
    <name type="scientific">Diabrotica virgifera virgifera</name>
    <name type="common">western corn rootworm</name>
    <dbReference type="NCBI Taxonomy" id="50390"/>
    <lineage>
        <taxon>Eukaryota</taxon>
        <taxon>Metazoa</taxon>
        <taxon>Ecdysozoa</taxon>
        <taxon>Arthropoda</taxon>
        <taxon>Hexapoda</taxon>
        <taxon>Insecta</taxon>
        <taxon>Pterygota</taxon>
        <taxon>Neoptera</taxon>
        <taxon>Endopterygota</taxon>
        <taxon>Coleoptera</taxon>
        <taxon>Polyphaga</taxon>
        <taxon>Cucujiformia</taxon>
        <taxon>Chrysomeloidea</taxon>
        <taxon>Chrysomelidae</taxon>
        <taxon>Galerucinae</taxon>
        <taxon>Diabroticina</taxon>
        <taxon>Diabroticites</taxon>
        <taxon>Diabrotica</taxon>
    </lineage>
</organism>
<dbReference type="Gene3D" id="3.40.50.300">
    <property type="entry name" value="P-loop containing nucleotide triphosphate hydrolases"/>
    <property type="match status" value="2"/>
</dbReference>
<dbReference type="Proteomes" id="UP001652700">
    <property type="component" value="Unplaced"/>
</dbReference>
<dbReference type="PROSITE" id="PS51192">
    <property type="entry name" value="HELICASE_ATP_BIND_1"/>
    <property type="match status" value="1"/>
</dbReference>
<keyword evidence="8" id="KW-1185">Reference proteome</keyword>
<dbReference type="PROSITE" id="PS51194">
    <property type="entry name" value="HELICASE_CTER"/>
    <property type="match status" value="1"/>
</dbReference>
<dbReference type="InterPro" id="IPR027417">
    <property type="entry name" value="P-loop_NTPase"/>
</dbReference>
<dbReference type="SUPFAM" id="SSF52540">
    <property type="entry name" value="P-loop containing nucleoside triphosphate hydrolases"/>
    <property type="match status" value="1"/>
</dbReference>
<reference evidence="7" key="2">
    <citation type="submission" date="2025-05" db="UniProtKB">
        <authorList>
            <consortium name="EnsemblMetazoa"/>
        </authorList>
    </citation>
    <scope>IDENTIFICATION</scope>
</reference>
<dbReference type="InterPro" id="IPR001650">
    <property type="entry name" value="Helicase_C-like"/>
</dbReference>
<reference evidence="9" key="1">
    <citation type="submission" date="2025-04" db="UniProtKB">
        <authorList>
            <consortium name="RefSeq"/>
        </authorList>
    </citation>
    <scope>IDENTIFICATION</scope>
    <source>
        <tissue evidence="9">Whole insect</tissue>
    </source>
</reference>
<dbReference type="AlphaFoldDB" id="A0A6P7GGJ4"/>
<dbReference type="InParanoid" id="A0A6P7GGJ4"/>
<dbReference type="GO" id="GO:0016787">
    <property type="term" value="F:hydrolase activity"/>
    <property type="evidence" value="ECO:0007669"/>
    <property type="project" value="UniProtKB-KW"/>
</dbReference>
<dbReference type="RefSeq" id="XP_028143045.1">
    <property type="nucleotide sequence ID" value="XM_028287244.1"/>
</dbReference>
<dbReference type="Pfam" id="PF00270">
    <property type="entry name" value="DEAD"/>
    <property type="match status" value="1"/>
</dbReference>
<sequence>MFSVTRRVLKNCFNKRFIQNLQSLEGTIEGTSKNHSPSLLISCKRKKLNYHAGVQYKKFDEVPLASKGWNHSKSKGDFFLINRLKNEKSQRYSFDELNIHPKIRDALKIDEIRELTEFQARSINEVRKGSHLLLAAETGCGKTLSYLIPIIQDLISNKSETANTPKAVVIVPNRELAYQVGEIARHLGEAVGLTVKTVVGGKTKSLMMNPVFEDIDILVATPGALGKLSTVGIYKLNEAKYAVFDEADTLIDDSFIERMEGLIKRLPQSQFILVSATLPKRLPPVLGPIEPSLRHVVSPNIHKPLLNINQKFLRLTKSMKPSHLLQIAKGNTKPMLIFCNKNETCNWVALFLRENGVDCSNINGDMNYAIRIDQWNKFASGETKILSATDVGSRGLNTIQVVHVLNYDFPLYAADYLHRIGRVGRLGSPEACKVTNFVVGPPEVLLVQQIELAIRRNEALENVDGNITNIVQRKIARSQRESA</sequence>
<dbReference type="GeneID" id="114336855"/>
<dbReference type="GO" id="GO:0004386">
    <property type="term" value="F:helicase activity"/>
    <property type="evidence" value="ECO:0007669"/>
    <property type="project" value="UniProtKB-KW"/>
</dbReference>
<proteinExistence type="predicted"/>
<dbReference type="OrthoDB" id="10256233at2759"/>
<evidence type="ECO:0000256" key="4">
    <source>
        <dbReference type="ARBA" id="ARBA00022840"/>
    </source>
</evidence>
<evidence type="ECO:0000313" key="9">
    <source>
        <dbReference type="RefSeq" id="XP_028143045.1"/>
    </source>
</evidence>
<dbReference type="Pfam" id="PF00271">
    <property type="entry name" value="Helicase_C"/>
    <property type="match status" value="1"/>
</dbReference>
<keyword evidence="3 9" id="KW-0347">Helicase</keyword>
<evidence type="ECO:0000259" key="6">
    <source>
        <dbReference type="PROSITE" id="PS51194"/>
    </source>
</evidence>
<keyword evidence="1" id="KW-0547">Nucleotide-binding</keyword>
<evidence type="ECO:0000256" key="1">
    <source>
        <dbReference type="ARBA" id="ARBA00022741"/>
    </source>
</evidence>
<dbReference type="InterPro" id="IPR011545">
    <property type="entry name" value="DEAD/DEAH_box_helicase_dom"/>
</dbReference>
<dbReference type="CTD" id="33254"/>
<feature type="domain" description="Helicase C-terminal" evidence="6">
    <location>
        <begin position="307"/>
        <end position="471"/>
    </location>
</feature>
<dbReference type="SMART" id="SM00490">
    <property type="entry name" value="HELICc"/>
    <property type="match status" value="1"/>
</dbReference>
<keyword evidence="4" id="KW-0067">ATP-binding</keyword>